<evidence type="ECO:0000313" key="3">
    <source>
        <dbReference type="EMBL" id="GFH61962.1"/>
    </source>
</evidence>
<name>A0AAD3DCG0_9STRA</name>
<evidence type="ECO:0000256" key="1">
    <source>
        <dbReference type="SAM" id="SignalP"/>
    </source>
</evidence>
<dbReference type="Gene3D" id="3.60.21.70">
    <property type="entry name" value="PhoD-like phosphatase"/>
    <property type="match status" value="1"/>
</dbReference>
<accession>A0AAD3DCG0</accession>
<dbReference type="InterPro" id="IPR018946">
    <property type="entry name" value="PhoD-like_MPP"/>
</dbReference>
<feature type="signal peptide" evidence="1">
    <location>
        <begin position="1"/>
        <end position="19"/>
    </location>
</feature>
<organism evidence="3 4">
    <name type="scientific">Chaetoceros tenuissimus</name>
    <dbReference type="NCBI Taxonomy" id="426638"/>
    <lineage>
        <taxon>Eukaryota</taxon>
        <taxon>Sar</taxon>
        <taxon>Stramenopiles</taxon>
        <taxon>Ochrophyta</taxon>
        <taxon>Bacillariophyta</taxon>
        <taxon>Coscinodiscophyceae</taxon>
        <taxon>Chaetocerotophycidae</taxon>
        <taxon>Chaetocerotales</taxon>
        <taxon>Chaetocerotaceae</taxon>
        <taxon>Chaetoceros</taxon>
    </lineage>
</organism>
<dbReference type="SUPFAM" id="SSF56300">
    <property type="entry name" value="Metallo-dependent phosphatases"/>
    <property type="match status" value="1"/>
</dbReference>
<dbReference type="InterPro" id="IPR038607">
    <property type="entry name" value="PhoD-like_sf"/>
</dbReference>
<feature type="chain" id="PRO_5042149012" description="PhoD-like phosphatase metallophosphatase domain-containing protein" evidence="1">
    <location>
        <begin position="20"/>
        <end position="709"/>
    </location>
</feature>
<dbReference type="Pfam" id="PF09423">
    <property type="entry name" value="PhoD"/>
    <property type="match status" value="1"/>
</dbReference>
<dbReference type="AlphaFoldDB" id="A0AAD3DCG0"/>
<comment type="caution">
    <text evidence="3">The sequence shown here is derived from an EMBL/GenBank/DDBJ whole genome shotgun (WGS) entry which is preliminary data.</text>
</comment>
<keyword evidence="4" id="KW-1185">Reference proteome</keyword>
<dbReference type="InterPro" id="IPR029052">
    <property type="entry name" value="Metallo-depent_PP-like"/>
</dbReference>
<gene>
    <name evidence="3" type="ORF">CTEN210_18438</name>
</gene>
<proteinExistence type="predicted"/>
<feature type="domain" description="PhoD-like phosphatase metallophosphatase" evidence="2">
    <location>
        <begin position="412"/>
        <end position="617"/>
    </location>
</feature>
<protein>
    <recommendedName>
        <fullName evidence="2">PhoD-like phosphatase metallophosphatase domain-containing protein</fullName>
    </recommendedName>
</protein>
<dbReference type="Proteomes" id="UP001054902">
    <property type="component" value="Unassembled WGS sequence"/>
</dbReference>
<dbReference type="EMBL" id="BLLK01000075">
    <property type="protein sequence ID" value="GFH61962.1"/>
    <property type="molecule type" value="Genomic_DNA"/>
</dbReference>
<evidence type="ECO:0000313" key="4">
    <source>
        <dbReference type="Proteomes" id="UP001054902"/>
    </source>
</evidence>
<keyword evidence="1" id="KW-0732">Signal</keyword>
<sequence>MEMKAFVLLAILLRISVDANVGTRRNNERISRYTEQIPRNELFLSKWRSSPFSDRNEEDCRNELQRLLQEDETCEDSTSFEFISYGDNLRTCDWLKKGNKKRQKRKQTVYCPRVIDEVRISDQCKQTCKLCSTCSYRCSQRKYIASDVCEHSTMCSECAKIKPLHKTCRKLWARCSDSENAPIYAGLDCSVVKDLHKCYMENIEEDYRETLVKYNWSWVEQPKLLEYKPGPKTGRYDWFLTRKPFEPIVNDTTAIAGVLYTFSESVLKMSVFFPPLYPNELTRVQIKVEGEESEQIYVDECDILPFIWMCTFRLNDLPMEESYKYKVKYSSSPKSADLVYEYKGLIPLQVGKPRIATMSCLGARDTIDANKVVEGVLKSQPDFIALLGDHNYFHHQVSFGFLETIYFINKLTKSLPTIVQLDDHDYGLGNIFGAGTDGECNSGDGFIGSDPCLFQSYEYQALSHLPDPASAKTLINGINYQYTNLIYGDLDIAILEARKFKNKRNSLLGLDQEQWLQDWCENESNIDRTKIVLAQTPFISFATHYRGQNNEFWTTVTERNKDSNGFPPKARKRALEILQGCTNLVISGDQHIGFAVEYPEYEITDCAAPATYNSVFWRTNENAIGGTYIDSYGNQYTLKEVYHMPQDIRTMTPASTVHSSAEIYSARGDGFLVVDFTNGTASCEMKGYESIYDGSTNDSRWRTDIVLSH</sequence>
<evidence type="ECO:0000259" key="2">
    <source>
        <dbReference type="Pfam" id="PF09423"/>
    </source>
</evidence>
<reference evidence="3 4" key="1">
    <citation type="journal article" date="2021" name="Sci. Rep.">
        <title>The genome of the diatom Chaetoceros tenuissimus carries an ancient integrated fragment of an extant virus.</title>
        <authorList>
            <person name="Hongo Y."/>
            <person name="Kimura K."/>
            <person name="Takaki Y."/>
            <person name="Yoshida Y."/>
            <person name="Baba S."/>
            <person name="Kobayashi G."/>
            <person name="Nagasaki K."/>
            <person name="Hano T."/>
            <person name="Tomaru Y."/>
        </authorList>
    </citation>
    <scope>NUCLEOTIDE SEQUENCE [LARGE SCALE GENOMIC DNA]</scope>
    <source>
        <strain evidence="3 4">NIES-3715</strain>
    </source>
</reference>